<keyword evidence="6 8" id="KW-0862">Zinc</keyword>
<evidence type="ECO:0000256" key="7">
    <source>
        <dbReference type="ARBA" id="ARBA00048045"/>
    </source>
</evidence>
<feature type="binding site" evidence="8">
    <location>
        <position position="80"/>
    </location>
    <ligand>
        <name>Zn(2+)</name>
        <dbReference type="ChEBI" id="CHEBI:29105"/>
        <note>catalytic</note>
    </ligand>
</feature>
<evidence type="ECO:0000256" key="4">
    <source>
        <dbReference type="ARBA" id="ARBA00022723"/>
    </source>
</evidence>
<dbReference type="Proteomes" id="UP001152467">
    <property type="component" value="Unassembled WGS sequence"/>
</dbReference>
<comment type="function">
    <text evidence="8">Catalyzes the deamination of adenosine to inosine at the wobble position 34 of tRNA(Arg2).</text>
</comment>
<evidence type="ECO:0000256" key="5">
    <source>
        <dbReference type="ARBA" id="ARBA00022801"/>
    </source>
</evidence>
<keyword evidence="5 8" id="KW-0378">Hydrolase</keyword>
<feature type="domain" description="CMP/dCMP-type deaminase" evidence="9">
    <location>
        <begin position="29"/>
        <end position="140"/>
    </location>
</feature>
<dbReference type="GO" id="GO:0002100">
    <property type="term" value="P:tRNA wobble adenosine to inosine editing"/>
    <property type="evidence" value="ECO:0007669"/>
    <property type="project" value="UniProtKB-UniRule"/>
</dbReference>
<dbReference type="InterPro" id="IPR016192">
    <property type="entry name" value="APOBEC/CMP_deaminase_Zn-bd"/>
</dbReference>
<comment type="similarity">
    <text evidence="1">Belongs to the cytidine and deoxycytidylate deaminase family. ADAT2 subfamily.</text>
</comment>
<protein>
    <recommendedName>
        <fullName evidence="8">tRNA-specific adenosine deaminase</fullName>
        <ecNumber evidence="8">3.5.4.33</ecNumber>
    </recommendedName>
</protein>
<evidence type="ECO:0000313" key="11">
    <source>
        <dbReference type="EMBL" id="CAH9067819.1"/>
    </source>
</evidence>
<proteinExistence type="inferred from homology"/>
<evidence type="ECO:0000256" key="1">
    <source>
        <dbReference type="ARBA" id="ARBA00010669"/>
    </source>
</evidence>
<evidence type="ECO:0000256" key="8">
    <source>
        <dbReference type="HAMAP-Rule" id="MF_00972"/>
    </source>
</evidence>
<evidence type="ECO:0000256" key="3">
    <source>
        <dbReference type="ARBA" id="ARBA00022694"/>
    </source>
</evidence>
<evidence type="ECO:0000313" key="12">
    <source>
        <dbReference type="Proteomes" id="UP001152467"/>
    </source>
</evidence>
<reference evidence="10 13" key="1">
    <citation type="submission" date="2022-07" db="EMBL/GenBank/DDBJ databases">
        <authorList>
            <person name="Criscuolo A."/>
        </authorList>
    </citation>
    <scope>NUCLEOTIDE SEQUENCE</scope>
    <source>
        <strain evidence="13">CIP 111951</strain>
        <strain evidence="10">CIP111854</strain>
        <strain evidence="11">CIP111951</strain>
    </source>
</reference>
<dbReference type="SUPFAM" id="SSF53927">
    <property type="entry name" value="Cytidine deaminase-like"/>
    <property type="match status" value="1"/>
</dbReference>
<dbReference type="AlphaFoldDB" id="A0A9W4QYP6"/>
<dbReference type="NCBIfam" id="NF008113">
    <property type="entry name" value="PRK10860.1"/>
    <property type="match status" value="1"/>
</dbReference>
<comment type="catalytic activity">
    <reaction evidence="7 8">
        <text>adenosine(34) in tRNA + H2O + H(+) = inosine(34) in tRNA + NH4(+)</text>
        <dbReference type="Rhea" id="RHEA:43168"/>
        <dbReference type="Rhea" id="RHEA-COMP:10373"/>
        <dbReference type="Rhea" id="RHEA-COMP:10374"/>
        <dbReference type="ChEBI" id="CHEBI:15377"/>
        <dbReference type="ChEBI" id="CHEBI:15378"/>
        <dbReference type="ChEBI" id="CHEBI:28938"/>
        <dbReference type="ChEBI" id="CHEBI:74411"/>
        <dbReference type="ChEBI" id="CHEBI:82852"/>
        <dbReference type="EC" id="3.5.4.33"/>
    </reaction>
</comment>
<evidence type="ECO:0000256" key="2">
    <source>
        <dbReference type="ARBA" id="ARBA00011738"/>
    </source>
</evidence>
<evidence type="ECO:0000256" key="6">
    <source>
        <dbReference type="ARBA" id="ARBA00022833"/>
    </source>
</evidence>
<dbReference type="InterPro" id="IPR016193">
    <property type="entry name" value="Cytidine_deaminase-like"/>
</dbReference>
<accession>A0A9W4QYP6</accession>
<keyword evidence="4 8" id="KW-0479">Metal-binding</keyword>
<dbReference type="InterPro" id="IPR028883">
    <property type="entry name" value="tRNA_aden_deaminase"/>
</dbReference>
<dbReference type="PROSITE" id="PS00903">
    <property type="entry name" value="CYT_DCMP_DEAMINASES_1"/>
    <property type="match status" value="1"/>
</dbReference>
<comment type="subunit">
    <text evidence="2 8">Homodimer.</text>
</comment>
<dbReference type="FunFam" id="3.40.140.10:FF:000005">
    <property type="entry name" value="tRNA-specific adenosine deaminase"/>
    <property type="match status" value="1"/>
</dbReference>
<dbReference type="Proteomes" id="UP001152485">
    <property type="component" value="Unassembled WGS sequence"/>
</dbReference>
<evidence type="ECO:0000313" key="10">
    <source>
        <dbReference type="EMBL" id="CAH9059229.1"/>
    </source>
</evidence>
<dbReference type="EMBL" id="CAMAPD010000027">
    <property type="protein sequence ID" value="CAH9067819.1"/>
    <property type="molecule type" value="Genomic_DNA"/>
</dbReference>
<feature type="binding site" evidence="8">
    <location>
        <position position="110"/>
    </location>
    <ligand>
        <name>Zn(2+)</name>
        <dbReference type="ChEBI" id="CHEBI:29105"/>
        <note>catalytic</note>
    </ligand>
</feature>
<dbReference type="CDD" id="cd01285">
    <property type="entry name" value="nucleoside_deaminase"/>
    <property type="match status" value="1"/>
</dbReference>
<sequence length="191" mass="21245">MFIALLVHGILDSEYLGNYEVKTPMSELEQDQYWMSQALEYADKAQQQDEIPVGAVIVKDNQIIAAGWNQSICNHDPSAHAEMQAVRKAGQVLENYRLVDCTLYVTLEPCPMCAGLLVHSRIKRVVFGAKDAKTGAVGSIMNLVREPKLNHQLEVTEGVLAQLCSEKISAFFKTRRQEIKAAKKLKKAAQG</sequence>
<gene>
    <name evidence="10" type="primary">tadA_1</name>
    <name evidence="8" type="synonym">tadA</name>
    <name evidence="11" type="synonym">tadA_2</name>
    <name evidence="10" type="ORF">PSECIP111854_02364</name>
    <name evidence="11" type="ORF">PSECIP111951_03907</name>
</gene>
<dbReference type="GO" id="GO:0052717">
    <property type="term" value="F:tRNA-specific adenosine-34 deaminase activity"/>
    <property type="evidence" value="ECO:0007669"/>
    <property type="project" value="UniProtKB-UniRule"/>
</dbReference>
<dbReference type="PROSITE" id="PS51747">
    <property type="entry name" value="CYT_DCMP_DEAMINASES_2"/>
    <property type="match status" value="1"/>
</dbReference>
<dbReference type="InterPro" id="IPR002125">
    <property type="entry name" value="CMP_dCMP_dom"/>
</dbReference>
<feature type="binding site" evidence="8">
    <location>
        <position position="113"/>
    </location>
    <ligand>
        <name>Zn(2+)</name>
        <dbReference type="ChEBI" id="CHEBI:29105"/>
        <note>catalytic</note>
    </ligand>
</feature>
<keyword evidence="12" id="KW-1185">Reference proteome</keyword>
<dbReference type="PANTHER" id="PTHR11079:SF202">
    <property type="entry name" value="TRNA-SPECIFIC ADENOSINE DEAMINASE"/>
    <property type="match status" value="1"/>
</dbReference>
<comment type="cofactor">
    <cofactor evidence="8">
        <name>Zn(2+)</name>
        <dbReference type="ChEBI" id="CHEBI:29105"/>
    </cofactor>
    <text evidence="8">Binds 1 zinc ion per subunit.</text>
</comment>
<feature type="active site" description="Proton donor" evidence="8">
    <location>
        <position position="82"/>
    </location>
</feature>
<dbReference type="PANTHER" id="PTHR11079">
    <property type="entry name" value="CYTOSINE DEAMINASE FAMILY MEMBER"/>
    <property type="match status" value="1"/>
</dbReference>
<dbReference type="EC" id="3.5.4.33" evidence="8"/>
<dbReference type="HAMAP" id="MF_00972">
    <property type="entry name" value="tRNA_aden_deaminase"/>
    <property type="match status" value="1"/>
</dbReference>
<dbReference type="Gene3D" id="3.40.140.10">
    <property type="entry name" value="Cytidine Deaminase, domain 2"/>
    <property type="match status" value="1"/>
</dbReference>
<evidence type="ECO:0000313" key="13">
    <source>
        <dbReference type="Proteomes" id="UP001152485"/>
    </source>
</evidence>
<name>A0A9W4QYP6_9GAMM</name>
<dbReference type="EMBL" id="CAMAPC010000008">
    <property type="protein sequence ID" value="CAH9059229.1"/>
    <property type="molecule type" value="Genomic_DNA"/>
</dbReference>
<dbReference type="Pfam" id="PF00383">
    <property type="entry name" value="dCMP_cyt_deam_1"/>
    <property type="match status" value="1"/>
</dbReference>
<dbReference type="GO" id="GO:0008270">
    <property type="term" value="F:zinc ion binding"/>
    <property type="evidence" value="ECO:0007669"/>
    <property type="project" value="UniProtKB-UniRule"/>
</dbReference>
<evidence type="ECO:0000259" key="9">
    <source>
        <dbReference type="PROSITE" id="PS51747"/>
    </source>
</evidence>
<comment type="caution">
    <text evidence="10">The sequence shown here is derived from an EMBL/GenBank/DDBJ whole genome shotgun (WGS) entry which is preliminary data.</text>
</comment>
<organism evidence="10 12">
    <name type="scientific">Pseudoalteromonas holothuriae</name>
    <dbReference type="NCBI Taxonomy" id="2963714"/>
    <lineage>
        <taxon>Bacteria</taxon>
        <taxon>Pseudomonadati</taxon>
        <taxon>Pseudomonadota</taxon>
        <taxon>Gammaproteobacteria</taxon>
        <taxon>Alteromonadales</taxon>
        <taxon>Pseudoalteromonadaceae</taxon>
        <taxon>Pseudoalteromonas</taxon>
    </lineage>
</organism>
<keyword evidence="3 8" id="KW-0819">tRNA processing</keyword>